<dbReference type="SUPFAM" id="SSF49785">
    <property type="entry name" value="Galactose-binding domain-like"/>
    <property type="match status" value="1"/>
</dbReference>
<feature type="domain" description="Glycosyl hydrolases family 2 sugar binding" evidence="2">
    <location>
        <begin position="55"/>
        <end position="143"/>
    </location>
</feature>
<evidence type="ECO:0000313" key="3">
    <source>
        <dbReference type="EMBL" id="PPJ33960.1"/>
    </source>
</evidence>
<dbReference type="Gene3D" id="2.60.120.260">
    <property type="entry name" value="Galactose-binding domain-like"/>
    <property type="match status" value="1"/>
</dbReference>
<evidence type="ECO:0000313" key="4">
    <source>
        <dbReference type="Proteomes" id="UP000239874"/>
    </source>
</evidence>
<comment type="caution">
    <text evidence="3">The sequence shown here is derived from an EMBL/GenBank/DDBJ whole genome shotgun (WGS) entry which is preliminary data.</text>
</comment>
<dbReference type="PANTHER" id="PTHR42732:SF1">
    <property type="entry name" value="BETA-MANNOSIDASE"/>
    <property type="match status" value="1"/>
</dbReference>
<dbReference type="Proteomes" id="UP000239874">
    <property type="component" value="Unassembled WGS sequence"/>
</dbReference>
<dbReference type="InterPro" id="IPR006104">
    <property type="entry name" value="Glyco_hydro_2_N"/>
</dbReference>
<dbReference type="Pfam" id="PF02837">
    <property type="entry name" value="Glyco_hydro_2_N"/>
    <property type="match status" value="1"/>
</dbReference>
<sequence>MRCHVELSTWLFSREGDTAECQVRLPHDAMIGAARTATASGGADAGWFSGGLYTYRTTWIPPGPVGNGRIKLRFEGVQGDAELFVNGRLADSIRSGYVDSEHDITELVHDGVPVEIRVVVDDRSHPRSRWYPGSGLFRPVQLMMVPSTCWPR</sequence>
<dbReference type="GO" id="GO:0004553">
    <property type="term" value="F:hydrolase activity, hydrolyzing O-glycosyl compounds"/>
    <property type="evidence" value="ECO:0007669"/>
    <property type="project" value="InterPro"/>
</dbReference>
<comment type="similarity">
    <text evidence="1">Belongs to the glycosyl hydrolase 2 family.</text>
</comment>
<dbReference type="InterPro" id="IPR051913">
    <property type="entry name" value="GH2_Domain-Containing"/>
</dbReference>
<evidence type="ECO:0000259" key="2">
    <source>
        <dbReference type="Pfam" id="PF02837"/>
    </source>
</evidence>
<evidence type="ECO:0000256" key="1">
    <source>
        <dbReference type="ARBA" id="ARBA00007401"/>
    </source>
</evidence>
<dbReference type="EMBL" id="PSZC01000033">
    <property type="protein sequence ID" value="PPJ33960.1"/>
    <property type="molecule type" value="Genomic_DNA"/>
</dbReference>
<protein>
    <recommendedName>
        <fullName evidence="2">Glycosyl hydrolases family 2 sugar binding domain-containing protein</fullName>
    </recommendedName>
</protein>
<organism evidence="3 4">
    <name type="scientific">Nocardia nova</name>
    <dbReference type="NCBI Taxonomy" id="37330"/>
    <lineage>
        <taxon>Bacteria</taxon>
        <taxon>Bacillati</taxon>
        <taxon>Actinomycetota</taxon>
        <taxon>Actinomycetes</taxon>
        <taxon>Mycobacteriales</taxon>
        <taxon>Nocardiaceae</taxon>
        <taxon>Nocardia</taxon>
    </lineage>
</organism>
<reference evidence="3 4" key="1">
    <citation type="submission" date="2018-02" db="EMBL/GenBank/DDBJ databases">
        <title>8 Nocardia nova and 1 Nocardia cyriacigeorgica strain used for evolution to TMP-SMX.</title>
        <authorList>
            <person name="Mehta H."/>
            <person name="Weng J."/>
            <person name="Shamoo Y."/>
        </authorList>
    </citation>
    <scope>NUCLEOTIDE SEQUENCE [LARGE SCALE GENOMIC DNA]</scope>
    <source>
        <strain evidence="3 4">MDA3139</strain>
    </source>
</reference>
<proteinExistence type="inferred from homology"/>
<dbReference type="InterPro" id="IPR008979">
    <property type="entry name" value="Galactose-bd-like_sf"/>
</dbReference>
<accession>A0A2S6AGT3</accession>
<dbReference type="AlphaFoldDB" id="A0A2S6AGT3"/>
<name>A0A2S6AGT3_9NOCA</name>
<dbReference type="PANTHER" id="PTHR42732">
    <property type="entry name" value="BETA-GALACTOSIDASE"/>
    <property type="match status" value="1"/>
</dbReference>
<dbReference type="GO" id="GO:0005975">
    <property type="term" value="P:carbohydrate metabolic process"/>
    <property type="evidence" value="ECO:0007669"/>
    <property type="project" value="InterPro"/>
</dbReference>
<gene>
    <name evidence="3" type="ORF">C5E45_31045</name>
</gene>